<gene>
    <name evidence="4" type="primary">tssI</name>
    <name evidence="4" type="ORF">ENH88_08100</name>
</gene>
<dbReference type="InterPro" id="IPR054030">
    <property type="entry name" value="Gp5_Vgr_C"/>
</dbReference>
<feature type="domain" description="Gp5/Type VI secretion system Vgr C-terminal trimerisation" evidence="3">
    <location>
        <begin position="476"/>
        <end position="584"/>
    </location>
</feature>
<organism evidence="4">
    <name type="scientific">Pseudoalteromonas prydzensis</name>
    <dbReference type="NCBI Taxonomy" id="182141"/>
    <lineage>
        <taxon>Bacteria</taxon>
        <taxon>Pseudomonadati</taxon>
        <taxon>Pseudomonadota</taxon>
        <taxon>Gammaproteobacteria</taxon>
        <taxon>Alteromonadales</taxon>
        <taxon>Pseudoalteromonadaceae</taxon>
        <taxon>Pseudoalteromonas</taxon>
    </lineage>
</organism>
<dbReference type="Pfam" id="PF04717">
    <property type="entry name" value="Phage_base_V"/>
    <property type="match status" value="1"/>
</dbReference>
<dbReference type="SUPFAM" id="SSF69279">
    <property type="entry name" value="Phage tail proteins"/>
    <property type="match status" value="2"/>
</dbReference>
<protein>
    <submittedName>
        <fullName evidence="4">Type VI secretion system tip protein VgrG</fullName>
    </submittedName>
</protein>
<evidence type="ECO:0000259" key="2">
    <source>
        <dbReference type="Pfam" id="PF04717"/>
    </source>
</evidence>
<proteinExistence type="inferred from homology"/>
<dbReference type="NCBIfam" id="TIGR03361">
    <property type="entry name" value="VI_Rhs_Vgr"/>
    <property type="match status" value="1"/>
</dbReference>
<dbReference type="InterPro" id="IPR006533">
    <property type="entry name" value="T6SS_Vgr_RhsGE"/>
</dbReference>
<feature type="domain" description="Gp5/Type VI secretion system Vgr protein OB-fold" evidence="2">
    <location>
        <begin position="392"/>
        <end position="459"/>
    </location>
</feature>
<dbReference type="Gene3D" id="2.40.50.230">
    <property type="entry name" value="Gp5 N-terminal domain"/>
    <property type="match status" value="1"/>
</dbReference>
<dbReference type="Proteomes" id="UP000886188">
    <property type="component" value="Unassembled WGS sequence"/>
</dbReference>
<comment type="caution">
    <text evidence="4">The sequence shown here is derived from an EMBL/GenBank/DDBJ whole genome shotgun (WGS) entry which is preliminary data.</text>
</comment>
<dbReference type="InterPro" id="IPR006531">
    <property type="entry name" value="Gp5/Vgr_OB"/>
</dbReference>
<dbReference type="Pfam" id="PF22178">
    <property type="entry name" value="Gp5_trimer_C"/>
    <property type="match status" value="1"/>
</dbReference>
<reference evidence="4" key="1">
    <citation type="journal article" date="2020" name="mSystems">
        <title>Genome- and Community-Level Interaction Insights into Carbon Utilization and Element Cycling Functions of Hydrothermarchaeota in Hydrothermal Sediment.</title>
        <authorList>
            <person name="Zhou Z."/>
            <person name="Liu Y."/>
            <person name="Xu W."/>
            <person name="Pan J."/>
            <person name="Luo Z.H."/>
            <person name="Li M."/>
        </authorList>
    </citation>
    <scope>NUCLEOTIDE SEQUENCE [LARGE SCALE GENOMIC DNA]</scope>
    <source>
        <strain evidence="4">HyVt-346</strain>
    </source>
</reference>
<dbReference type="InterPro" id="IPR017847">
    <property type="entry name" value="T6SS_RhsGE_Vgr_subset"/>
</dbReference>
<dbReference type="NCBIfam" id="TIGR01646">
    <property type="entry name" value="vgr_GE"/>
    <property type="match status" value="1"/>
</dbReference>
<dbReference type="Pfam" id="PF05954">
    <property type="entry name" value="Phage_GPD"/>
    <property type="match status" value="1"/>
</dbReference>
<dbReference type="AlphaFoldDB" id="A0A7V1CY70"/>
<dbReference type="EMBL" id="DRGM01000082">
    <property type="protein sequence ID" value="HEA16394.1"/>
    <property type="molecule type" value="Genomic_DNA"/>
</dbReference>
<comment type="similarity">
    <text evidence="1">Belongs to the VgrG protein family.</text>
</comment>
<dbReference type="SUPFAM" id="SSF69255">
    <property type="entry name" value="gp5 N-terminal domain-like"/>
    <property type="match status" value="1"/>
</dbReference>
<dbReference type="Gene3D" id="3.55.50.10">
    <property type="entry name" value="Baseplate protein-like domains"/>
    <property type="match status" value="1"/>
</dbReference>
<name>A0A7V1CY70_9GAMM</name>
<dbReference type="RefSeq" id="WP_304181480.1">
    <property type="nucleotide sequence ID" value="NZ_DRGM01000082.1"/>
</dbReference>
<evidence type="ECO:0000313" key="4">
    <source>
        <dbReference type="EMBL" id="HEA16394.1"/>
    </source>
</evidence>
<accession>A0A7V1CY70</accession>
<evidence type="ECO:0000256" key="1">
    <source>
        <dbReference type="ARBA" id="ARBA00005558"/>
    </source>
</evidence>
<dbReference type="SUPFAM" id="SSF69349">
    <property type="entry name" value="Phage fibre proteins"/>
    <property type="match status" value="1"/>
</dbReference>
<dbReference type="Gene3D" id="2.30.110.50">
    <property type="match status" value="1"/>
</dbReference>
<evidence type="ECO:0000259" key="3">
    <source>
        <dbReference type="Pfam" id="PF22178"/>
    </source>
</evidence>
<sequence>MQKATQDKNVIQISTPAGKDALYLTRFVAQEAMSDLFVMSANMYTIGQQIAHEDLVGKPVSIKVKNADGGGERYYHGIVSHLVSNGSRTADIDEQKNYIDYQATIVPFAASMRNRKNSRIYQKKTIKDIFADLFGQHNVAFSDKTSKTYPKYEYCVQYQESDFDFIQRLLQQEGIFYFFEHSNSAHTLVLADDITAYEVCDESKVVYSTGHLSTSHISRWQGGLSLAPGSFKRVGYDFKQPSRYPDGEQANPELPTQSVSEVFEYTGEAECHPRAANLASVQLESLQRDMKLSSGRSDCRSFTVGKLFSFKKHEDPRLEGKTFVITSMMTSITVPNQSGAQQAGAEEVYANHFECVPKEIPYRAQVNKKKPVINGVQTAIVTGDSADEIMIDQYGRVKVQFDWDREGKKDSKSSCWIRVAQNWAGKKWGAFFFPRVGQEVLVDFINGDPDQPIISGAIYNADLMPPYALPAEKTQSGIKTRSTKEGGADNFNELRFEDKKGSELVYIQAEKDKQLYVKNDQNDKTDNDHNVEIGNDNKVLIGNDRTVDVGNNDTLNVKTNRVSEIGENDTLKVGKTLNIEAGDEIVIKTGSAQIKMSSSGNITIEGTNIDIKGSNIKVDGSAITLSAGIIKLN</sequence>
<dbReference type="Gene3D" id="4.10.220.110">
    <property type="match status" value="1"/>
</dbReference>
<dbReference type="InterPro" id="IPR037026">
    <property type="entry name" value="Vgr_OB-fold_dom_sf"/>
</dbReference>